<organism evidence="1 3">
    <name type="scientific">Pseudomonas savastanoi</name>
    <name type="common">Pseudomonas syringae pv. savastanoi</name>
    <dbReference type="NCBI Taxonomy" id="29438"/>
    <lineage>
        <taxon>Bacteria</taxon>
        <taxon>Pseudomonadati</taxon>
        <taxon>Pseudomonadota</taxon>
        <taxon>Gammaproteobacteria</taxon>
        <taxon>Pseudomonadales</taxon>
        <taxon>Pseudomonadaceae</taxon>
        <taxon>Pseudomonas</taxon>
    </lineage>
</organism>
<name>A0A3M5G346_PSESS</name>
<dbReference type="AlphaFoldDB" id="A0A3M5G346"/>
<evidence type="ECO:0000313" key="4">
    <source>
        <dbReference type="Proteomes" id="UP000270795"/>
    </source>
</evidence>
<evidence type="ECO:0000313" key="3">
    <source>
        <dbReference type="Proteomes" id="UP000270499"/>
    </source>
</evidence>
<evidence type="ECO:0000313" key="1">
    <source>
        <dbReference type="EMBL" id="RMS81129.1"/>
    </source>
</evidence>
<protein>
    <submittedName>
        <fullName evidence="1">Uncharacterized protein</fullName>
    </submittedName>
</protein>
<gene>
    <name evidence="2" type="ORF">ALP17_103588</name>
    <name evidence="1" type="ORF">ALP59_101000</name>
</gene>
<evidence type="ECO:0000313" key="2">
    <source>
        <dbReference type="EMBL" id="RMV04654.1"/>
    </source>
</evidence>
<dbReference type="EMBL" id="RBSW01000174">
    <property type="protein sequence ID" value="RMS81129.1"/>
    <property type="molecule type" value="Genomic_DNA"/>
</dbReference>
<accession>A0A3M5G346</accession>
<proteinExistence type="predicted"/>
<dbReference type="Proteomes" id="UP000270795">
    <property type="component" value="Unassembled WGS sequence"/>
</dbReference>
<comment type="caution">
    <text evidence="1">The sequence shown here is derived from an EMBL/GenBank/DDBJ whole genome shotgun (WGS) entry which is preliminary data.</text>
</comment>
<dbReference type="Proteomes" id="UP000270499">
    <property type="component" value="Unassembled WGS sequence"/>
</dbReference>
<sequence>MQRKRYGVVWSSDTSVWRAFSPKWVSGFIRPLHIAYGVVNPMAPPFIAIMFKDRDAAVKIFERWRERFGTVDKEEEIHVGIVRRFSIEHPTHYGMVITSKIPRDQGDLQVAMLASRSLTMEPADDVNLTRFLDDYKKAGAYLLMPVVMVPGQPPQFIDGIYLLKRSLQVKDASDVGPNDLENMFLQPRGFGHKHT</sequence>
<dbReference type="EMBL" id="RBUM01000648">
    <property type="protein sequence ID" value="RMV04654.1"/>
    <property type="molecule type" value="Genomic_DNA"/>
</dbReference>
<reference evidence="3 4" key="1">
    <citation type="submission" date="2018-08" db="EMBL/GenBank/DDBJ databases">
        <title>Recombination of ecologically and evolutionarily significant loci maintains genetic cohesion in the Pseudomonas syringae species complex.</title>
        <authorList>
            <person name="Dillon M."/>
            <person name="Thakur S."/>
            <person name="Almeida R.N.D."/>
            <person name="Weir B.S."/>
            <person name="Guttman D.S."/>
        </authorList>
    </citation>
    <scope>NUCLEOTIDE SEQUENCE [LARGE SCALE GENOMIC DNA]</scope>
    <source>
        <strain evidence="2 4">ICMP 11899</strain>
        <strain evidence="1 3">ICMP 9421</strain>
    </source>
</reference>